<dbReference type="SMART" id="SM00339">
    <property type="entry name" value="FH"/>
    <property type="match status" value="1"/>
</dbReference>
<dbReference type="PRINTS" id="PR00053">
    <property type="entry name" value="FORKHEAD"/>
</dbReference>
<keyword evidence="1 2" id="KW-0238">DNA-binding</keyword>
<dbReference type="InterPro" id="IPR036390">
    <property type="entry name" value="WH_DNA-bd_sf"/>
</dbReference>
<dbReference type="PANTHER" id="PTHR11829:SF343">
    <property type="entry name" value="FORK-HEAD DOMAIN-CONTAINING PROTEIN"/>
    <property type="match status" value="1"/>
</dbReference>
<keyword evidence="2" id="KW-0539">Nucleus</keyword>
<dbReference type="InterPro" id="IPR001766">
    <property type="entry name" value="Fork_head_dom"/>
</dbReference>
<reference evidence="5" key="1">
    <citation type="submission" date="2022-07" db="EMBL/GenBank/DDBJ databases">
        <title>Phylogenomic reconstructions and comparative analyses of Kickxellomycotina fungi.</title>
        <authorList>
            <person name="Reynolds N.K."/>
            <person name="Stajich J.E."/>
            <person name="Barry K."/>
            <person name="Grigoriev I.V."/>
            <person name="Crous P."/>
            <person name="Smith M.E."/>
        </authorList>
    </citation>
    <scope>NUCLEOTIDE SEQUENCE</scope>
    <source>
        <strain evidence="5">RSA 861</strain>
    </source>
</reference>
<feature type="compositionally biased region" description="Low complexity" evidence="3">
    <location>
        <begin position="372"/>
        <end position="388"/>
    </location>
</feature>
<dbReference type="Proteomes" id="UP001150569">
    <property type="component" value="Unassembled WGS sequence"/>
</dbReference>
<evidence type="ECO:0000256" key="2">
    <source>
        <dbReference type="PROSITE-ProRule" id="PRU00089"/>
    </source>
</evidence>
<evidence type="ECO:0000313" key="5">
    <source>
        <dbReference type="EMBL" id="KAJ1929169.1"/>
    </source>
</evidence>
<feature type="compositionally biased region" description="Polar residues" evidence="3">
    <location>
        <begin position="352"/>
        <end position="364"/>
    </location>
</feature>
<dbReference type="CDD" id="cd00059">
    <property type="entry name" value="FH_FOX"/>
    <property type="match status" value="1"/>
</dbReference>
<gene>
    <name evidence="5" type="ORF">IWQ60_001392</name>
</gene>
<accession>A0A9W8E2K5</accession>
<dbReference type="GO" id="GO:0000978">
    <property type="term" value="F:RNA polymerase II cis-regulatory region sequence-specific DNA binding"/>
    <property type="evidence" value="ECO:0007669"/>
    <property type="project" value="TreeGrafter"/>
</dbReference>
<feature type="region of interest" description="Disordered" evidence="3">
    <location>
        <begin position="1"/>
        <end position="92"/>
    </location>
</feature>
<dbReference type="Pfam" id="PF00250">
    <property type="entry name" value="Forkhead"/>
    <property type="match status" value="1"/>
</dbReference>
<feature type="non-terminal residue" evidence="5">
    <location>
        <position position="1"/>
    </location>
</feature>
<dbReference type="EMBL" id="JANBPT010000044">
    <property type="protein sequence ID" value="KAJ1929169.1"/>
    <property type="molecule type" value="Genomic_DNA"/>
</dbReference>
<feature type="DNA-binding region" description="Fork-head" evidence="2">
    <location>
        <begin position="92"/>
        <end position="194"/>
    </location>
</feature>
<evidence type="ECO:0000256" key="3">
    <source>
        <dbReference type="SAM" id="MobiDB-lite"/>
    </source>
</evidence>
<dbReference type="GO" id="GO:0005634">
    <property type="term" value="C:nucleus"/>
    <property type="evidence" value="ECO:0007669"/>
    <property type="project" value="UniProtKB-SubCell"/>
</dbReference>
<dbReference type="GO" id="GO:0030154">
    <property type="term" value="P:cell differentiation"/>
    <property type="evidence" value="ECO:0007669"/>
    <property type="project" value="TreeGrafter"/>
</dbReference>
<dbReference type="FunFam" id="1.10.10.10:FF:000135">
    <property type="entry name" value="forkhead box protein G1"/>
    <property type="match status" value="1"/>
</dbReference>
<evidence type="ECO:0000259" key="4">
    <source>
        <dbReference type="PROSITE" id="PS50039"/>
    </source>
</evidence>
<dbReference type="OrthoDB" id="5954824at2759"/>
<dbReference type="InterPro" id="IPR050211">
    <property type="entry name" value="FOX_domain-containing"/>
</dbReference>
<feature type="region of interest" description="Disordered" evidence="3">
    <location>
        <begin position="340"/>
        <end position="389"/>
    </location>
</feature>
<dbReference type="AlphaFoldDB" id="A0A9W8E2K5"/>
<dbReference type="PROSITE" id="PS50039">
    <property type="entry name" value="FORK_HEAD_3"/>
    <property type="match status" value="1"/>
</dbReference>
<feature type="region of interest" description="Disordered" evidence="3">
    <location>
        <begin position="199"/>
        <end position="262"/>
    </location>
</feature>
<organism evidence="5 6">
    <name type="scientific">Tieghemiomyces parasiticus</name>
    <dbReference type="NCBI Taxonomy" id="78921"/>
    <lineage>
        <taxon>Eukaryota</taxon>
        <taxon>Fungi</taxon>
        <taxon>Fungi incertae sedis</taxon>
        <taxon>Zoopagomycota</taxon>
        <taxon>Kickxellomycotina</taxon>
        <taxon>Dimargaritomycetes</taxon>
        <taxon>Dimargaritales</taxon>
        <taxon>Dimargaritaceae</taxon>
        <taxon>Tieghemiomyces</taxon>
    </lineage>
</organism>
<dbReference type="InterPro" id="IPR036388">
    <property type="entry name" value="WH-like_DNA-bd_sf"/>
</dbReference>
<dbReference type="InterPro" id="IPR018122">
    <property type="entry name" value="TF_fork_head_CS_1"/>
</dbReference>
<dbReference type="PANTHER" id="PTHR11829">
    <property type="entry name" value="FORKHEAD BOX PROTEIN"/>
    <property type="match status" value="1"/>
</dbReference>
<proteinExistence type="predicted"/>
<feature type="domain" description="Fork-head" evidence="4">
    <location>
        <begin position="92"/>
        <end position="194"/>
    </location>
</feature>
<sequence>PRFSYRPYPPPGGPPFLSQSYPGPSRTVDDGSGSPGPSTRARHMSPSTTMLHRRSSAYQSGAVGGTDSHQLGDTFITLSPESVRKPTRKRRRPPVSYSVLIAQAILTSKDRRLTLREVYQWVSENHPYLSNSSDNGWQNTIRHNLSLNKCFVKVARADNEVTFNSAKGKGGYWTVNPDLMDSAVREGLDRAMRVPLPQRTAAEAQKAHQQQQQQIQREQRETTPLSTSGGPLNPAPANFGATPPPLPRSFTQSPSRPLAINTGVGSPSDAYLAQASSSLSLSAGPSAKASPLPSYAMLVDGCPMASTLSVGSGQHRYQQNQLLPPVAALQPAALLDSDSSAYHTPIRPHSQPPANSTPLVSPISSPGAASYTGGSPTRGATATATANASRMSDAMTDYTMSPRFAPTAPVMDTTVPTTVPIGSALGLADTLARAPISGPRRHHRGEGGTPDSESSDVSVLKIRNLLN</sequence>
<dbReference type="GO" id="GO:0009653">
    <property type="term" value="P:anatomical structure morphogenesis"/>
    <property type="evidence" value="ECO:0007669"/>
    <property type="project" value="TreeGrafter"/>
</dbReference>
<dbReference type="GO" id="GO:0000981">
    <property type="term" value="F:DNA-binding transcription factor activity, RNA polymerase II-specific"/>
    <property type="evidence" value="ECO:0007669"/>
    <property type="project" value="TreeGrafter"/>
</dbReference>
<protein>
    <recommendedName>
        <fullName evidence="4">Fork-head domain-containing protein</fullName>
    </recommendedName>
</protein>
<evidence type="ECO:0000256" key="1">
    <source>
        <dbReference type="ARBA" id="ARBA00023125"/>
    </source>
</evidence>
<dbReference type="SUPFAM" id="SSF46785">
    <property type="entry name" value="Winged helix' DNA-binding domain"/>
    <property type="match status" value="1"/>
</dbReference>
<dbReference type="Gene3D" id="1.10.10.10">
    <property type="entry name" value="Winged helix-like DNA-binding domain superfamily/Winged helix DNA-binding domain"/>
    <property type="match status" value="1"/>
</dbReference>
<feature type="compositionally biased region" description="Low complexity" evidence="3">
    <location>
        <begin position="201"/>
        <end position="216"/>
    </location>
</feature>
<name>A0A9W8E2K5_9FUNG</name>
<comment type="caution">
    <text evidence="5">The sequence shown here is derived from an EMBL/GenBank/DDBJ whole genome shotgun (WGS) entry which is preliminary data.</text>
</comment>
<feature type="region of interest" description="Disordered" evidence="3">
    <location>
        <begin position="436"/>
        <end position="457"/>
    </location>
</feature>
<dbReference type="PROSITE" id="PS00657">
    <property type="entry name" value="FORK_HEAD_1"/>
    <property type="match status" value="1"/>
</dbReference>
<evidence type="ECO:0000313" key="6">
    <source>
        <dbReference type="Proteomes" id="UP001150569"/>
    </source>
</evidence>
<feature type="compositionally biased region" description="Polar residues" evidence="3">
    <location>
        <begin position="67"/>
        <end position="80"/>
    </location>
</feature>
<keyword evidence="6" id="KW-1185">Reference proteome</keyword>
<comment type="subcellular location">
    <subcellularLocation>
        <location evidence="2">Nucleus</location>
    </subcellularLocation>
</comment>